<dbReference type="PANTHER" id="PTHR47555">
    <property type="entry name" value="N-ACETYLGLUCOSAMINYL TRANSFERASE COMPONENT FAMILY PROTEIN / GPI1 FAMILY PROTEIN"/>
    <property type="match status" value="1"/>
</dbReference>
<protein>
    <submittedName>
        <fullName evidence="1">Uncharacterized protein</fullName>
    </submittedName>
</protein>
<evidence type="ECO:0000313" key="1">
    <source>
        <dbReference type="EMBL" id="KAL3511156.1"/>
    </source>
</evidence>
<proteinExistence type="predicted"/>
<reference evidence="1 2" key="1">
    <citation type="submission" date="2024-11" db="EMBL/GenBank/DDBJ databases">
        <title>A near-complete genome assembly of Cinchona calisaya.</title>
        <authorList>
            <person name="Lian D.C."/>
            <person name="Zhao X.W."/>
            <person name="Wei L."/>
        </authorList>
    </citation>
    <scope>NUCLEOTIDE SEQUENCE [LARGE SCALE GENOMIC DNA]</scope>
    <source>
        <tissue evidence="1">Nenye</tissue>
    </source>
</reference>
<sequence length="203" mass="22977">MGKRGRMKCRLWWPTHLSSTLQPHSHSFTFFFGWFISSSQSSSTSSLDIVVAFALDESSLPSSVNLQEILHQTNGNMPLSLQDKCTFSFLGYCETDLSGNGQSEMTLSERGTHINSTESGMNFRGSQSSNVLKKGSRSCGCHKVDTLLEHLRVVLARSDNCFQLICSFPENKDRNLPFIPELHHLHWNRETFSQLDLHVCYNL</sequence>
<accession>A0ABD2YW76</accession>
<dbReference type="EMBL" id="JBJUIK010000012">
    <property type="protein sequence ID" value="KAL3511156.1"/>
    <property type="molecule type" value="Genomic_DNA"/>
</dbReference>
<dbReference type="AlphaFoldDB" id="A0ABD2YW76"/>
<dbReference type="PANTHER" id="PTHR47555:SF2">
    <property type="entry name" value="N-ACETYLGLUCOSAMINYL TRANSFERASE COMPONENT FAMILY PROTEIN _ GPI1 FAMILY PROTEIN"/>
    <property type="match status" value="1"/>
</dbReference>
<organism evidence="1 2">
    <name type="scientific">Cinchona calisaya</name>
    <dbReference type="NCBI Taxonomy" id="153742"/>
    <lineage>
        <taxon>Eukaryota</taxon>
        <taxon>Viridiplantae</taxon>
        <taxon>Streptophyta</taxon>
        <taxon>Embryophyta</taxon>
        <taxon>Tracheophyta</taxon>
        <taxon>Spermatophyta</taxon>
        <taxon>Magnoliopsida</taxon>
        <taxon>eudicotyledons</taxon>
        <taxon>Gunneridae</taxon>
        <taxon>Pentapetalae</taxon>
        <taxon>asterids</taxon>
        <taxon>lamiids</taxon>
        <taxon>Gentianales</taxon>
        <taxon>Rubiaceae</taxon>
        <taxon>Cinchonoideae</taxon>
        <taxon>Cinchoneae</taxon>
        <taxon>Cinchona</taxon>
    </lineage>
</organism>
<keyword evidence="2" id="KW-1185">Reference proteome</keyword>
<evidence type="ECO:0000313" key="2">
    <source>
        <dbReference type="Proteomes" id="UP001630127"/>
    </source>
</evidence>
<name>A0ABD2YW76_9GENT</name>
<dbReference type="Proteomes" id="UP001630127">
    <property type="component" value="Unassembled WGS sequence"/>
</dbReference>
<comment type="caution">
    <text evidence="1">The sequence shown here is derived from an EMBL/GenBank/DDBJ whole genome shotgun (WGS) entry which is preliminary data.</text>
</comment>
<gene>
    <name evidence="1" type="ORF">ACH5RR_030557</name>
</gene>